<dbReference type="SUPFAM" id="SSF52317">
    <property type="entry name" value="Class I glutamine amidotransferase-like"/>
    <property type="match status" value="1"/>
</dbReference>
<evidence type="ECO:0000313" key="13">
    <source>
        <dbReference type="Proteomes" id="UP000811246"/>
    </source>
</evidence>
<dbReference type="InterPro" id="IPR010139">
    <property type="entry name" value="Imidazole-glycPsynth_HisH"/>
</dbReference>
<evidence type="ECO:0000256" key="3">
    <source>
        <dbReference type="ARBA" id="ARBA00022605"/>
    </source>
</evidence>
<organism evidence="12 13">
    <name type="scientific">Carya illinoinensis</name>
    <name type="common">Pecan</name>
    <dbReference type="NCBI Taxonomy" id="32201"/>
    <lineage>
        <taxon>Eukaryota</taxon>
        <taxon>Viridiplantae</taxon>
        <taxon>Streptophyta</taxon>
        <taxon>Embryophyta</taxon>
        <taxon>Tracheophyta</taxon>
        <taxon>Spermatophyta</taxon>
        <taxon>Magnoliopsida</taxon>
        <taxon>eudicotyledons</taxon>
        <taxon>Gunneridae</taxon>
        <taxon>Pentapetalae</taxon>
        <taxon>rosids</taxon>
        <taxon>fabids</taxon>
        <taxon>Fagales</taxon>
        <taxon>Juglandaceae</taxon>
        <taxon>Carya</taxon>
    </lineage>
</organism>
<evidence type="ECO:0000256" key="2">
    <source>
        <dbReference type="ARBA" id="ARBA00011152"/>
    </source>
</evidence>
<keyword evidence="10" id="KW-1133">Transmembrane helix</keyword>
<comment type="catalytic activity">
    <reaction evidence="9">
        <text>L-glutamine + H2O = L-glutamate + NH4(+)</text>
        <dbReference type="Rhea" id="RHEA:15889"/>
        <dbReference type="ChEBI" id="CHEBI:15377"/>
        <dbReference type="ChEBI" id="CHEBI:28938"/>
        <dbReference type="ChEBI" id="CHEBI:29985"/>
        <dbReference type="ChEBI" id="CHEBI:58359"/>
        <dbReference type="EC" id="3.5.1.2"/>
    </reaction>
</comment>
<evidence type="ECO:0000256" key="8">
    <source>
        <dbReference type="ARBA" id="ARBA00047838"/>
    </source>
</evidence>
<gene>
    <name evidence="12" type="ORF">I3842_11G189000</name>
</gene>
<comment type="subunit">
    <text evidence="2">Heterodimer of HisH and HisF.</text>
</comment>
<dbReference type="InterPro" id="IPR017926">
    <property type="entry name" value="GATASE"/>
</dbReference>
<comment type="caution">
    <text evidence="12">The sequence shown here is derived from an EMBL/GenBank/DDBJ whole genome shotgun (WGS) entry which is preliminary data.</text>
</comment>
<comment type="pathway">
    <text evidence="1">Amino-acid biosynthesis; L-histidine biosynthesis; L-histidine from 5-phospho-alpha-D-ribose 1-diphosphate: step 5/9.</text>
</comment>
<dbReference type="GO" id="GO:0000107">
    <property type="term" value="F:imidazoleglycerol-phosphate synthase activity"/>
    <property type="evidence" value="ECO:0007669"/>
    <property type="project" value="TreeGrafter"/>
</dbReference>
<evidence type="ECO:0000313" key="12">
    <source>
        <dbReference type="EMBL" id="KAG6689728.1"/>
    </source>
</evidence>
<feature type="transmembrane region" description="Helical" evidence="10">
    <location>
        <begin position="160"/>
        <end position="180"/>
    </location>
</feature>
<protein>
    <recommendedName>
        <fullName evidence="11">Glutamine amidotransferase domain-containing protein</fullName>
    </recommendedName>
</protein>
<dbReference type="GO" id="GO:0004359">
    <property type="term" value="F:glutaminase activity"/>
    <property type="evidence" value="ECO:0007669"/>
    <property type="project" value="UniProtKB-EC"/>
</dbReference>
<keyword evidence="5" id="KW-0315">Glutamine amidotransferase</keyword>
<comment type="catalytic activity">
    <reaction evidence="8">
        <text>5-[(5-phospho-1-deoxy-D-ribulos-1-ylimino)methylamino]-1-(5-phospho-beta-D-ribosyl)imidazole-4-carboxamide + L-glutamine = D-erythro-1-(imidazol-4-yl)glycerol 3-phosphate + 5-amino-1-(5-phospho-beta-D-ribosyl)imidazole-4-carboxamide + L-glutamate + H(+)</text>
        <dbReference type="Rhea" id="RHEA:24793"/>
        <dbReference type="ChEBI" id="CHEBI:15378"/>
        <dbReference type="ChEBI" id="CHEBI:29985"/>
        <dbReference type="ChEBI" id="CHEBI:58278"/>
        <dbReference type="ChEBI" id="CHEBI:58359"/>
        <dbReference type="ChEBI" id="CHEBI:58475"/>
        <dbReference type="ChEBI" id="CHEBI:58525"/>
        <dbReference type="EC" id="4.3.2.10"/>
    </reaction>
</comment>
<accession>A0A922DS33</accession>
<dbReference type="PROSITE" id="PS51273">
    <property type="entry name" value="GATASE_TYPE_1"/>
    <property type="match status" value="1"/>
</dbReference>
<dbReference type="Proteomes" id="UP000811246">
    <property type="component" value="Chromosome 11"/>
</dbReference>
<evidence type="ECO:0000256" key="1">
    <source>
        <dbReference type="ARBA" id="ARBA00005091"/>
    </source>
</evidence>
<evidence type="ECO:0000256" key="5">
    <source>
        <dbReference type="ARBA" id="ARBA00022962"/>
    </source>
</evidence>
<evidence type="ECO:0000259" key="11">
    <source>
        <dbReference type="Pfam" id="PF00117"/>
    </source>
</evidence>
<evidence type="ECO:0000256" key="10">
    <source>
        <dbReference type="SAM" id="Phobius"/>
    </source>
</evidence>
<feature type="domain" description="Glutamine amidotransferase" evidence="11">
    <location>
        <begin position="5"/>
        <end position="134"/>
    </location>
</feature>
<dbReference type="PANTHER" id="PTHR42701:SF1">
    <property type="entry name" value="IMIDAZOLE GLYCEROL PHOSPHATE SYNTHASE SUBUNIT HISH"/>
    <property type="match status" value="1"/>
</dbReference>
<dbReference type="PANTHER" id="PTHR42701">
    <property type="entry name" value="IMIDAZOLE GLYCEROL PHOSPHATE SYNTHASE SUBUNIT HISH"/>
    <property type="match status" value="1"/>
</dbReference>
<keyword evidence="7" id="KW-0456">Lyase</keyword>
<keyword evidence="10" id="KW-0472">Membrane</keyword>
<reference evidence="12" key="1">
    <citation type="submission" date="2021-01" db="EMBL/GenBank/DDBJ databases">
        <authorList>
            <person name="Lovell J.T."/>
            <person name="Bentley N."/>
            <person name="Bhattarai G."/>
            <person name="Jenkins J.W."/>
            <person name="Sreedasyam A."/>
            <person name="Alarcon Y."/>
            <person name="Bock C."/>
            <person name="Boston L."/>
            <person name="Carlson J."/>
            <person name="Cervantes K."/>
            <person name="Clermont K."/>
            <person name="Krom N."/>
            <person name="Kubenka K."/>
            <person name="Mamidi S."/>
            <person name="Mattison C."/>
            <person name="Monteros M."/>
            <person name="Pisani C."/>
            <person name="Plott C."/>
            <person name="Rajasekar S."/>
            <person name="Rhein H.S."/>
            <person name="Rohla C."/>
            <person name="Song M."/>
            <person name="Hilaire R.S."/>
            <person name="Shu S."/>
            <person name="Wells L."/>
            <person name="Wang X."/>
            <person name="Webber J."/>
            <person name="Heerema R.J."/>
            <person name="Klein P."/>
            <person name="Conner P."/>
            <person name="Grauke L."/>
            <person name="Grimwood J."/>
            <person name="Schmutz J."/>
            <person name="Randall J.J."/>
        </authorList>
    </citation>
    <scope>NUCLEOTIDE SEQUENCE</scope>
    <source>
        <tissue evidence="12">Leaf</tissue>
    </source>
</reference>
<dbReference type="Pfam" id="PF00117">
    <property type="entry name" value="GATase"/>
    <property type="match status" value="1"/>
</dbReference>
<dbReference type="EMBL" id="CM031835">
    <property type="protein sequence ID" value="KAG6689728.1"/>
    <property type="molecule type" value="Genomic_DNA"/>
</dbReference>
<sequence>MSYRMAEALCTYIEKDRPFLGICLGLQLLFESSEENGPVNGLGLIPGVVGRFDSSNGYRVPHIGWNALQIKTDSEILDDIGNRHVYFVHSYRAMPSDANKEWVSSTCNYGVDFIASVRRGNVHAVQFHPEKSGGKISFTLTHSYLFLSNFFLVFTCLFNLYRILPMLAFGILLKSSIFFFRSNLIKRGRSLGSLFHDVLLGSSSWKCTLKDKGGDKISPL</sequence>
<dbReference type="GO" id="GO:0000105">
    <property type="term" value="P:L-histidine biosynthetic process"/>
    <property type="evidence" value="ECO:0007669"/>
    <property type="project" value="UniProtKB-KW"/>
</dbReference>
<name>A0A922DS33_CARIL</name>
<keyword evidence="10" id="KW-0812">Transmembrane</keyword>
<dbReference type="InterPro" id="IPR029062">
    <property type="entry name" value="Class_I_gatase-like"/>
</dbReference>
<proteinExistence type="predicted"/>
<evidence type="ECO:0000256" key="4">
    <source>
        <dbReference type="ARBA" id="ARBA00022801"/>
    </source>
</evidence>
<dbReference type="Gene3D" id="3.40.50.880">
    <property type="match status" value="1"/>
</dbReference>
<dbReference type="GO" id="GO:0016829">
    <property type="term" value="F:lyase activity"/>
    <property type="evidence" value="ECO:0007669"/>
    <property type="project" value="UniProtKB-KW"/>
</dbReference>
<keyword evidence="6" id="KW-0368">Histidine biosynthesis</keyword>
<feature type="transmembrane region" description="Helical" evidence="10">
    <location>
        <begin position="136"/>
        <end position="154"/>
    </location>
</feature>
<dbReference type="NCBIfam" id="TIGR01855">
    <property type="entry name" value="IMP_synth_hisH"/>
    <property type="match status" value="1"/>
</dbReference>
<evidence type="ECO:0000256" key="9">
    <source>
        <dbReference type="ARBA" id="ARBA00049534"/>
    </source>
</evidence>
<dbReference type="AlphaFoldDB" id="A0A922DS33"/>
<evidence type="ECO:0000256" key="7">
    <source>
        <dbReference type="ARBA" id="ARBA00023239"/>
    </source>
</evidence>
<keyword evidence="4" id="KW-0378">Hydrolase</keyword>
<keyword evidence="3" id="KW-0028">Amino-acid biosynthesis</keyword>
<evidence type="ECO:0000256" key="6">
    <source>
        <dbReference type="ARBA" id="ARBA00023102"/>
    </source>
</evidence>